<accession>A0A0B2WUC1</accession>
<protein>
    <submittedName>
        <fullName evidence="2">Uncharacterized protein</fullName>
    </submittedName>
</protein>
<dbReference type="GeneID" id="63739286"/>
<keyword evidence="1" id="KW-0812">Transmembrane</keyword>
<keyword evidence="3" id="KW-1185">Reference proteome</keyword>
<dbReference type="AlphaFoldDB" id="A0A0B2WUC1"/>
<evidence type="ECO:0000313" key="2">
    <source>
        <dbReference type="EMBL" id="KHN97234.1"/>
    </source>
</evidence>
<name>A0A0B2WUC1_METAS</name>
<evidence type="ECO:0000256" key="1">
    <source>
        <dbReference type="SAM" id="Phobius"/>
    </source>
</evidence>
<evidence type="ECO:0000313" key="3">
    <source>
        <dbReference type="Proteomes" id="UP000030816"/>
    </source>
</evidence>
<dbReference type="Proteomes" id="UP000030816">
    <property type="component" value="Unassembled WGS sequence"/>
</dbReference>
<keyword evidence="1" id="KW-1133">Transmembrane helix</keyword>
<feature type="transmembrane region" description="Helical" evidence="1">
    <location>
        <begin position="66"/>
        <end position="92"/>
    </location>
</feature>
<dbReference type="HOGENOM" id="CLU_128862_0_0_1"/>
<feature type="transmembrane region" description="Helical" evidence="1">
    <location>
        <begin position="31"/>
        <end position="54"/>
    </location>
</feature>
<dbReference type="OrthoDB" id="3453456at2759"/>
<keyword evidence="1" id="KW-0472">Membrane</keyword>
<reference evidence="2 3" key="1">
    <citation type="journal article" date="2014" name="Proc. Natl. Acad. Sci. U.S.A.">
        <title>Trajectory and genomic determinants of fungal-pathogen speciation and host adaptation.</title>
        <authorList>
            <person name="Hu X."/>
            <person name="Xiao G."/>
            <person name="Zheng P."/>
            <person name="Shang Y."/>
            <person name="Su Y."/>
            <person name="Zhang X."/>
            <person name="Liu X."/>
            <person name="Zhan S."/>
            <person name="St Leger R.J."/>
            <person name="Wang C."/>
        </authorList>
    </citation>
    <scope>NUCLEOTIDE SEQUENCE [LARGE SCALE GENOMIC DNA]</scope>
    <source>
        <strain evidence="2 3">ARSEF 1941</strain>
    </source>
</reference>
<dbReference type="RefSeq" id="XP_040678300.1">
    <property type="nucleotide sequence ID" value="XM_040823629.1"/>
</dbReference>
<proteinExistence type="predicted"/>
<gene>
    <name evidence="2" type="ORF">MAM_04831</name>
</gene>
<sequence length="163" mass="18080">MAYEMTSPQDQTIVQQQCVPARQGMSRWWPISFFIAAIIFFIIGGGLMGAWVSSYDGLGYYTDGNWYGAIACFVIASLLKLTAWVLLIIWCVKGRNRAQSSTTVTYVNPPPVNNVYAAVPTQTAAQNYFQQPHNADPMKSQTAAPVYQNIEPGAMQHGETARY</sequence>
<dbReference type="EMBL" id="AZHE01000011">
    <property type="protein sequence ID" value="KHN97234.1"/>
    <property type="molecule type" value="Genomic_DNA"/>
</dbReference>
<organism evidence="2 3">
    <name type="scientific">Metarhizium album (strain ARSEF 1941)</name>
    <dbReference type="NCBI Taxonomy" id="1081103"/>
    <lineage>
        <taxon>Eukaryota</taxon>
        <taxon>Fungi</taxon>
        <taxon>Dikarya</taxon>
        <taxon>Ascomycota</taxon>
        <taxon>Pezizomycotina</taxon>
        <taxon>Sordariomycetes</taxon>
        <taxon>Hypocreomycetidae</taxon>
        <taxon>Hypocreales</taxon>
        <taxon>Clavicipitaceae</taxon>
        <taxon>Metarhizium</taxon>
    </lineage>
</organism>
<comment type="caution">
    <text evidence="2">The sequence shown here is derived from an EMBL/GenBank/DDBJ whole genome shotgun (WGS) entry which is preliminary data.</text>
</comment>